<evidence type="ECO:0000256" key="1">
    <source>
        <dbReference type="SAM" id="MobiDB-lite"/>
    </source>
</evidence>
<dbReference type="AlphaFoldDB" id="A0AAW1ZJD2"/>
<feature type="region of interest" description="Disordered" evidence="1">
    <location>
        <begin position="540"/>
        <end position="605"/>
    </location>
</feature>
<dbReference type="Gene3D" id="3.40.50.1110">
    <property type="entry name" value="SGNH hydrolase"/>
    <property type="match status" value="1"/>
</dbReference>
<feature type="compositionally biased region" description="Polar residues" evidence="1">
    <location>
        <begin position="589"/>
        <end position="605"/>
    </location>
</feature>
<accession>A0AAW1ZJD2</accession>
<reference evidence="2 3" key="1">
    <citation type="submission" date="2024-05" db="EMBL/GenBank/DDBJ databases">
        <title>A high-quality chromosomal-level genome assembly of Topmouth culter (Culter alburnus).</title>
        <authorList>
            <person name="Zhao H."/>
        </authorList>
    </citation>
    <scope>NUCLEOTIDE SEQUENCE [LARGE SCALE GENOMIC DNA]</scope>
    <source>
        <strain evidence="2">CATC2023</strain>
        <tissue evidence="2">Muscle</tissue>
    </source>
</reference>
<dbReference type="InterPro" id="IPR036514">
    <property type="entry name" value="SGNH_hydro_sf"/>
</dbReference>
<feature type="region of interest" description="Disordered" evidence="1">
    <location>
        <begin position="268"/>
        <end position="288"/>
    </location>
</feature>
<proteinExistence type="predicted"/>
<feature type="region of interest" description="Disordered" evidence="1">
    <location>
        <begin position="87"/>
        <end position="132"/>
    </location>
</feature>
<dbReference type="SUPFAM" id="SSF52266">
    <property type="entry name" value="SGNH hydrolase"/>
    <property type="match status" value="1"/>
</dbReference>
<sequence>MGRFKKRYSRQKKVYRAEDGFTRDAAFYEGEQEFELQVEPDSLHMQPAPSNRGSKKRFTGRGLHYTAPANRSSHILSFVAQGGTFRNVNMNTRNDKQTQKRDRNTRHFPQKKGEGRPNHTIRKPPQNDFIPAPPKLKKAIQLMYKLLKLTHHMSRVTTKVEGNQPLTFKRLANLLTNTIRPAFPNETVTQMVKGSALNWAYTTQLILEQHYEDQVEVTLQEIKEETEPKDWAQAFEIASGWASKNYGAKIDEDVIERTEALITVELCEREQPAPPRSPPSEPGPSTSNIRSYAQVVASTPSVHHTVPPQITVRPPLNVQNIEIQTSPSLFANVNTTHRGDWSFDEEAADDNPLDPREVLQPILITPPPPKTQRVTRDKKVHIVLPEETSPQHPHPPKQVMTDRVEAPTEENNEPTSNNFLLEEGEVLEGSSPRNEPLTQAVFKRAGRSPPFSLVLFSDDEEEAPLKPPSPLTAFLREACDNLSGFSPSQQERREEELIHEVGPIQAHSADGANEDAEPEPIQAQVEVTVAENTAMRPTQALGEVPPLGDHMMRDSEKDSLDPLGKEPTRGKHSSKQKHLNVLPVVEKPQQASTSAEQSRSVQSTIHGGLLTRPTRHANTSSKLQDWSLILTKKFVIIGDSNIARLPKHNYPELQIDSFPGAKWQHAANLLTGATIVEEPHKIILSFGLNNRQQRFKINALAELQKARAAAAARLPNTEVLIPIINYSPDLPLEEQEMVEHINSHIKRGGGIIPALPYEQFRVENDGIHWRALTARAIFNHWLEYLN</sequence>
<keyword evidence="3" id="KW-1185">Reference proteome</keyword>
<evidence type="ECO:0000313" key="3">
    <source>
        <dbReference type="Proteomes" id="UP001479290"/>
    </source>
</evidence>
<name>A0AAW1ZJD2_CULAL</name>
<feature type="region of interest" description="Disordered" evidence="1">
    <location>
        <begin position="39"/>
        <end position="60"/>
    </location>
</feature>
<comment type="caution">
    <text evidence="2">The sequence shown here is derived from an EMBL/GenBank/DDBJ whole genome shotgun (WGS) entry which is preliminary data.</text>
</comment>
<organism evidence="2 3">
    <name type="scientific">Culter alburnus</name>
    <name type="common">Topmouth culter</name>
    <dbReference type="NCBI Taxonomy" id="194366"/>
    <lineage>
        <taxon>Eukaryota</taxon>
        <taxon>Metazoa</taxon>
        <taxon>Chordata</taxon>
        <taxon>Craniata</taxon>
        <taxon>Vertebrata</taxon>
        <taxon>Euteleostomi</taxon>
        <taxon>Actinopterygii</taxon>
        <taxon>Neopterygii</taxon>
        <taxon>Teleostei</taxon>
        <taxon>Ostariophysi</taxon>
        <taxon>Cypriniformes</taxon>
        <taxon>Xenocyprididae</taxon>
        <taxon>Xenocypridinae</taxon>
        <taxon>Culter</taxon>
    </lineage>
</organism>
<feature type="compositionally biased region" description="Basic and acidic residues" evidence="1">
    <location>
        <begin position="93"/>
        <end position="102"/>
    </location>
</feature>
<feature type="compositionally biased region" description="Basic and acidic residues" evidence="1">
    <location>
        <begin position="550"/>
        <end position="569"/>
    </location>
</feature>
<dbReference type="Proteomes" id="UP001479290">
    <property type="component" value="Unassembled WGS sequence"/>
</dbReference>
<dbReference type="EMBL" id="JAWDJR010000016">
    <property type="protein sequence ID" value="KAK9961621.1"/>
    <property type="molecule type" value="Genomic_DNA"/>
</dbReference>
<protein>
    <submittedName>
        <fullName evidence="2">Uncharacterized protein</fullName>
    </submittedName>
</protein>
<feature type="compositionally biased region" description="Pro residues" evidence="1">
    <location>
        <begin position="272"/>
        <end position="282"/>
    </location>
</feature>
<feature type="region of interest" description="Disordered" evidence="1">
    <location>
        <begin position="386"/>
        <end position="416"/>
    </location>
</feature>
<evidence type="ECO:0000313" key="2">
    <source>
        <dbReference type="EMBL" id="KAK9961621.1"/>
    </source>
</evidence>
<gene>
    <name evidence="2" type="ORF">ABG768_009394</name>
</gene>